<dbReference type="EC" id="2.7.7.19" evidence="3"/>
<keyword evidence="6" id="KW-0547">Nucleotide-binding</keyword>
<dbReference type="EMBL" id="JBICBT010001381">
    <property type="protein sequence ID" value="KAL3070612.1"/>
    <property type="molecule type" value="Genomic_DNA"/>
</dbReference>
<reference evidence="13 14" key="1">
    <citation type="submission" date="2024-10" db="EMBL/GenBank/DDBJ databases">
        <authorList>
            <person name="Kim D."/>
        </authorList>
    </citation>
    <scope>NUCLEOTIDE SEQUENCE [LARGE SCALE GENOMIC DNA]</scope>
    <source>
        <strain evidence="13">BH-2024</strain>
    </source>
</reference>
<evidence type="ECO:0000256" key="11">
    <source>
        <dbReference type="SAM" id="SignalP"/>
    </source>
</evidence>
<name>A0ABD2HSD9_9BILA</name>
<keyword evidence="10" id="KW-0175">Coiled coil</keyword>
<feature type="signal peptide" evidence="11">
    <location>
        <begin position="1"/>
        <end position="18"/>
    </location>
</feature>
<evidence type="ECO:0000256" key="4">
    <source>
        <dbReference type="ARBA" id="ARBA00022664"/>
    </source>
</evidence>
<dbReference type="GO" id="GO:0006397">
    <property type="term" value="P:mRNA processing"/>
    <property type="evidence" value="ECO:0007669"/>
    <property type="project" value="UniProtKB-KW"/>
</dbReference>
<keyword evidence="14" id="KW-1185">Reference proteome</keyword>
<dbReference type="GO" id="GO:0005524">
    <property type="term" value="F:ATP binding"/>
    <property type="evidence" value="ECO:0007669"/>
    <property type="project" value="UniProtKB-KW"/>
</dbReference>
<evidence type="ECO:0000313" key="13">
    <source>
        <dbReference type="EMBL" id="KAL3070612.1"/>
    </source>
</evidence>
<dbReference type="Pfam" id="PF04928">
    <property type="entry name" value="PAP_central"/>
    <property type="match status" value="1"/>
</dbReference>
<accession>A0ABD2HSD9</accession>
<dbReference type="GO" id="GO:1990817">
    <property type="term" value="F:poly(A) RNA polymerase activity"/>
    <property type="evidence" value="ECO:0007669"/>
    <property type="project" value="UniProtKB-EC"/>
</dbReference>
<evidence type="ECO:0000256" key="2">
    <source>
        <dbReference type="ARBA" id="ARBA00010912"/>
    </source>
</evidence>
<keyword evidence="5" id="KW-0808">Transferase</keyword>
<evidence type="ECO:0000256" key="8">
    <source>
        <dbReference type="ARBA" id="ARBA00023242"/>
    </source>
</evidence>
<sequence length="1029" mass="119659">MRLIFSLLFFSLPFPASFVIPGMKALRQMFLSFRFSFSPSGGCQHILLDDFYTEYLQENANENLMEKRIAIYTMIYMLHQKTEQNKPILMKMKAYLREEEEADITQLQQTISRVENMLTDSFYYHVNKALACSLVAPLYTLPNNNCRLSENDFLTMSLCNLLRVRHELNKALGEKPPEGKSAEMEKVPPCKTLSDAKESVENNWQLILDLMLSDLMHFFTGRKKLCNFFNAVRKRNDYNELQAIRTKFVKLFGFPRMAMISNAHHETLGFLFSFQRYNDLYAQLYESFFEANTKVGRWRARIVLETFLYEEWAEDFLGNESQKISTGASEFSELVQELVVNVIDQLRFDWLLYSKLFWHYDKKIRLNVENFARNGKVSKMSERFLADTKMYKQMVSEKKNVPLMWENGPEDVTLLNVLAICKNGGSDENSTKSAETRRSLDEMINPKQNLTVISDHCLPFLNNAIETDFFEFKVKKVSKFSDDNYLKAMYQKLIDLIKSENSEKISKIENPTIKSLLRVLDIGIYVNQIYQRIKAANQLKEVAEKQHFQLNPSQKFSNDFDGILSPISKIDLSKGSDMRHLLKTVHLELKQLIIGPISVEEKGKSLENEICNSEDAKLETKNANFIKNKNENFQPICLLPEGFNRQKIFGTVQCEHSKKNGCQNGSLYCVLCNNLHTMSIQKYEKDEHLSVPTLKMVFMGVHILIPFIFVPILKHLPIGKYNAKQVERIGKIMAQKIENLLANDNLDEAQHKFEWIKRNEQMQEKNEALSKASKEKAVEIEEEIKQMLSIEMLMEEHKRNALINREKVKEMKAMLTILSDYGSDIKILNFLLTDNEIGTEQIAKESKKLSLFLQANAYLEQWAKNKNIYSTEMGFLDSKMLKIMLTKVFLLYPTASSLPFIIHKFFLTFSTWHWPLPVQLEMVNANQKSSGAILIWSPGREWTKKQTLAPNGLRKVLKRVLTMPIIRPMFPEENLGQEINLLNAQVIRWKMREAIIHLWHGNDLSALNEELNKPTEFIDTVFEQFSVNF</sequence>
<evidence type="ECO:0000256" key="9">
    <source>
        <dbReference type="ARBA" id="ARBA00048830"/>
    </source>
</evidence>
<keyword evidence="7" id="KW-0067">ATP-binding</keyword>
<evidence type="ECO:0000256" key="1">
    <source>
        <dbReference type="ARBA" id="ARBA00004123"/>
    </source>
</evidence>
<dbReference type="Proteomes" id="UP001620626">
    <property type="component" value="Unassembled WGS sequence"/>
</dbReference>
<protein>
    <recommendedName>
        <fullName evidence="3">polynucleotide adenylyltransferase</fullName>
        <ecNumber evidence="3">2.7.7.19</ecNumber>
    </recommendedName>
</protein>
<comment type="similarity">
    <text evidence="2">Belongs to the poly(A) polymerase family.</text>
</comment>
<proteinExistence type="inferred from homology"/>
<gene>
    <name evidence="13" type="ORF">niasHT_032402</name>
</gene>
<evidence type="ECO:0000256" key="6">
    <source>
        <dbReference type="ARBA" id="ARBA00022741"/>
    </source>
</evidence>
<dbReference type="SUPFAM" id="SSF81631">
    <property type="entry name" value="PAP/OAS1 substrate-binding domain"/>
    <property type="match status" value="1"/>
</dbReference>
<feature type="coiled-coil region" evidence="10">
    <location>
        <begin position="759"/>
        <end position="800"/>
    </location>
</feature>
<keyword evidence="4" id="KW-0507">mRNA processing</keyword>
<evidence type="ECO:0000256" key="7">
    <source>
        <dbReference type="ARBA" id="ARBA00022840"/>
    </source>
</evidence>
<organism evidence="13 14">
    <name type="scientific">Heterodera trifolii</name>
    <dbReference type="NCBI Taxonomy" id="157864"/>
    <lineage>
        <taxon>Eukaryota</taxon>
        <taxon>Metazoa</taxon>
        <taxon>Ecdysozoa</taxon>
        <taxon>Nematoda</taxon>
        <taxon>Chromadorea</taxon>
        <taxon>Rhabditida</taxon>
        <taxon>Tylenchina</taxon>
        <taxon>Tylenchomorpha</taxon>
        <taxon>Tylenchoidea</taxon>
        <taxon>Heteroderidae</taxon>
        <taxon>Heteroderinae</taxon>
        <taxon>Heterodera</taxon>
    </lineage>
</organism>
<dbReference type="PANTHER" id="PTHR10682:SF10">
    <property type="entry name" value="POLYNUCLEOTIDE ADENYLYLTRANSFERASE"/>
    <property type="match status" value="1"/>
</dbReference>
<feature type="domain" description="Poly(A) polymerase central" evidence="12">
    <location>
        <begin position="857"/>
        <end position="994"/>
    </location>
</feature>
<dbReference type="AlphaFoldDB" id="A0ABD2HSD9"/>
<evidence type="ECO:0000256" key="5">
    <source>
        <dbReference type="ARBA" id="ARBA00022679"/>
    </source>
</evidence>
<evidence type="ECO:0000256" key="3">
    <source>
        <dbReference type="ARBA" id="ARBA00012388"/>
    </source>
</evidence>
<dbReference type="GO" id="GO:0005634">
    <property type="term" value="C:nucleus"/>
    <property type="evidence" value="ECO:0007669"/>
    <property type="project" value="UniProtKB-SubCell"/>
</dbReference>
<evidence type="ECO:0000313" key="14">
    <source>
        <dbReference type="Proteomes" id="UP001620626"/>
    </source>
</evidence>
<dbReference type="Gene3D" id="1.10.1410.10">
    <property type="match status" value="1"/>
</dbReference>
<keyword evidence="11" id="KW-0732">Signal</keyword>
<dbReference type="InterPro" id="IPR007012">
    <property type="entry name" value="PolA_pol_cen_dom"/>
</dbReference>
<comment type="caution">
    <text evidence="13">The sequence shown here is derived from an EMBL/GenBank/DDBJ whole genome shotgun (WGS) entry which is preliminary data.</text>
</comment>
<evidence type="ECO:0000256" key="10">
    <source>
        <dbReference type="SAM" id="Coils"/>
    </source>
</evidence>
<feature type="chain" id="PRO_5044870457" description="polynucleotide adenylyltransferase" evidence="11">
    <location>
        <begin position="19"/>
        <end position="1029"/>
    </location>
</feature>
<keyword evidence="8" id="KW-0539">Nucleus</keyword>
<comment type="catalytic activity">
    <reaction evidence="9">
        <text>RNA(n) + ATP = RNA(n)-3'-adenine ribonucleotide + diphosphate</text>
        <dbReference type="Rhea" id="RHEA:11332"/>
        <dbReference type="Rhea" id="RHEA-COMP:14527"/>
        <dbReference type="Rhea" id="RHEA-COMP:17347"/>
        <dbReference type="ChEBI" id="CHEBI:30616"/>
        <dbReference type="ChEBI" id="CHEBI:33019"/>
        <dbReference type="ChEBI" id="CHEBI:140395"/>
        <dbReference type="ChEBI" id="CHEBI:173115"/>
        <dbReference type="EC" id="2.7.7.19"/>
    </reaction>
</comment>
<evidence type="ECO:0000259" key="12">
    <source>
        <dbReference type="Pfam" id="PF04928"/>
    </source>
</evidence>
<comment type="subcellular location">
    <subcellularLocation>
        <location evidence="1">Nucleus</location>
    </subcellularLocation>
</comment>
<dbReference type="PANTHER" id="PTHR10682">
    <property type="entry name" value="POLY A POLYMERASE"/>
    <property type="match status" value="1"/>
</dbReference>